<evidence type="ECO:0000256" key="1">
    <source>
        <dbReference type="SAM" id="MobiDB-lite"/>
    </source>
</evidence>
<organism evidence="2 3">
    <name type="scientific">Salix koriyanagi</name>
    <dbReference type="NCBI Taxonomy" id="2511006"/>
    <lineage>
        <taxon>Eukaryota</taxon>
        <taxon>Viridiplantae</taxon>
        <taxon>Streptophyta</taxon>
        <taxon>Embryophyta</taxon>
        <taxon>Tracheophyta</taxon>
        <taxon>Spermatophyta</taxon>
        <taxon>Magnoliopsida</taxon>
        <taxon>eudicotyledons</taxon>
        <taxon>Gunneridae</taxon>
        <taxon>Pentapetalae</taxon>
        <taxon>rosids</taxon>
        <taxon>fabids</taxon>
        <taxon>Malpighiales</taxon>
        <taxon>Salicaceae</taxon>
        <taxon>Saliceae</taxon>
        <taxon>Salix</taxon>
    </lineage>
</organism>
<name>A0A9Q0QM03_9ROSI</name>
<protein>
    <submittedName>
        <fullName evidence="2">Uncharacterized protein</fullName>
    </submittedName>
</protein>
<accession>A0A9Q0QM03</accession>
<reference evidence="2" key="2">
    <citation type="journal article" date="2023" name="Int. J. Mol. Sci.">
        <title>De Novo Assembly and Annotation of 11 Diverse Shrub Willow (Salix) Genomes Reveals Novel Gene Organization in Sex-Linked Regions.</title>
        <authorList>
            <person name="Hyden B."/>
            <person name="Feng K."/>
            <person name="Yates T.B."/>
            <person name="Jawdy S."/>
            <person name="Cereghino C."/>
            <person name="Smart L.B."/>
            <person name="Muchero W."/>
        </authorList>
    </citation>
    <scope>NUCLEOTIDE SEQUENCE</scope>
    <source>
        <tissue evidence="2">Shoot tip</tissue>
    </source>
</reference>
<reference evidence="2" key="1">
    <citation type="submission" date="2022-11" db="EMBL/GenBank/DDBJ databases">
        <authorList>
            <person name="Hyden B.L."/>
            <person name="Feng K."/>
            <person name="Yates T."/>
            <person name="Jawdy S."/>
            <person name="Smart L.B."/>
            <person name="Muchero W."/>
        </authorList>
    </citation>
    <scope>NUCLEOTIDE SEQUENCE</scope>
    <source>
        <tissue evidence="2">Shoot tip</tissue>
    </source>
</reference>
<sequence length="125" mass="12984">MMPAGKEGREAEAFLTAQAVIVAATGIGARAGARAPDVVPTPREKRPAISEGLKSRLGPRADDQPFPNKGRPGSRSGSRSKSSGSSLSRSPDSVPPKRRGRAASRSRSSSPSGQHGFSFLRGCQS</sequence>
<gene>
    <name evidence="2" type="ORF">OIU74_010142</name>
</gene>
<feature type="region of interest" description="Disordered" evidence="1">
    <location>
        <begin position="29"/>
        <end position="125"/>
    </location>
</feature>
<dbReference type="EMBL" id="JAPFFM010000015">
    <property type="protein sequence ID" value="KAJ6708976.1"/>
    <property type="molecule type" value="Genomic_DNA"/>
</dbReference>
<dbReference type="Proteomes" id="UP001151752">
    <property type="component" value="Chromosome 2"/>
</dbReference>
<evidence type="ECO:0000313" key="2">
    <source>
        <dbReference type="EMBL" id="KAJ6708976.1"/>
    </source>
</evidence>
<proteinExistence type="predicted"/>
<evidence type="ECO:0000313" key="3">
    <source>
        <dbReference type="Proteomes" id="UP001151752"/>
    </source>
</evidence>
<keyword evidence="3" id="KW-1185">Reference proteome</keyword>
<dbReference type="AlphaFoldDB" id="A0A9Q0QM03"/>
<feature type="compositionally biased region" description="Low complexity" evidence="1">
    <location>
        <begin position="70"/>
        <end position="92"/>
    </location>
</feature>
<comment type="caution">
    <text evidence="2">The sequence shown here is derived from an EMBL/GenBank/DDBJ whole genome shotgun (WGS) entry which is preliminary data.</text>
</comment>